<evidence type="ECO:0000256" key="9">
    <source>
        <dbReference type="SAM" id="SignalP"/>
    </source>
</evidence>
<keyword evidence="8" id="KW-0449">Lipoprotein</keyword>
<evidence type="ECO:0000256" key="8">
    <source>
        <dbReference type="ARBA" id="ARBA00023288"/>
    </source>
</evidence>
<dbReference type="PANTHER" id="PTHR33562">
    <property type="entry name" value="ATILLA, ISOFORM B-RELATED-RELATED"/>
    <property type="match status" value="1"/>
</dbReference>
<comment type="subcellular location">
    <subcellularLocation>
        <location evidence="1">Membrane</location>
        <topology evidence="1">Lipid-anchor</topology>
        <topology evidence="1">GPI-anchor</topology>
    </subcellularLocation>
</comment>
<dbReference type="AlphaFoldDB" id="A0A1B6L2V6"/>
<name>A0A1B6L2V6_9HEMI</name>
<reference evidence="10" key="1">
    <citation type="submission" date="2015-11" db="EMBL/GenBank/DDBJ databases">
        <title>De novo transcriptome assembly of four potential Pierce s Disease insect vectors from Arizona vineyards.</title>
        <authorList>
            <person name="Tassone E.E."/>
        </authorList>
    </citation>
    <scope>NUCLEOTIDE SEQUENCE</scope>
</reference>
<dbReference type="InterPro" id="IPR031424">
    <property type="entry name" value="QVR-like"/>
</dbReference>
<keyword evidence="5" id="KW-1133">Transmembrane helix</keyword>
<keyword evidence="2" id="KW-0336">GPI-anchor</keyword>
<sequence length="101" mass="11224">MVSVQAVVLLTTCVLVLTVRSGQGIRCWVCSSDVDRRCGDPFNMTHMAVWDCDQDKTLSPLLQSIAVCQKTRRRVNNELITVRSCTWESDDFGVGPCSENA</sequence>
<evidence type="ECO:0000256" key="7">
    <source>
        <dbReference type="ARBA" id="ARBA00023180"/>
    </source>
</evidence>
<dbReference type="CDD" id="cd23593">
    <property type="entry name" value="TFP_LU_ECD_Twit"/>
    <property type="match status" value="1"/>
</dbReference>
<evidence type="ECO:0000256" key="2">
    <source>
        <dbReference type="ARBA" id="ARBA00022622"/>
    </source>
</evidence>
<protein>
    <submittedName>
        <fullName evidence="10">Uncharacterized protein</fullName>
    </submittedName>
</protein>
<proteinExistence type="predicted"/>
<keyword evidence="3" id="KW-0812">Transmembrane</keyword>
<dbReference type="EMBL" id="GEBQ01021940">
    <property type="protein sequence ID" value="JAT18037.1"/>
    <property type="molecule type" value="Transcribed_RNA"/>
</dbReference>
<keyword evidence="7" id="KW-0325">Glycoprotein</keyword>
<evidence type="ECO:0000256" key="3">
    <source>
        <dbReference type="ARBA" id="ARBA00022692"/>
    </source>
</evidence>
<dbReference type="GO" id="GO:0030431">
    <property type="term" value="P:sleep"/>
    <property type="evidence" value="ECO:0007669"/>
    <property type="project" value="InterPro"/>
</dbReference>
<organism evidence="10">
    <name type="scientific">Graphocephala atropunctata</name>
    <dbReference type="NCBI Taxonomy" id="36148"/>
    <lineage>
        <taxon>Eukaryota</taxon>
        <taxon>Metazoa</taxon>
        <taxon>Ecdysozoa</taxon>
        <taxon>Arthropoda</taxon>
        <taxon>Hexapoda</taxon>
        <taxon>Insecta</taxon>
        <taxon>Pterygota</taxon>
        <taxon>Neoptera</taxon>
        <taxon>Paraneoptera</taxon>
        <taxon>Hemiptera</taxon>
        <taxon>Auchenorrhyncha</taxon>
        <taxon>Membracoidea</taxon>
        <taxon>Cicadellidae</taxon>
        <taxon>Cicadellinae</taxon>
        <taxon>Cicadellini</taxon>
        <taxon>Graphocephala</taxon>
    </lineage>
</organism>
<keyword evidence="4 9" id="KW-0732">Signal</keyword>
<feature type="signal peptide" evidence="9">
    <location>
        <begin position="1"/>
        <end position="24"/>
    </location>
</feature>
<gene>
    <name evidence="10" type="ORF">g.25310</name>
</gene>
<dbReference type="InterPro" id="IPR050975">
    <property type="entry name" value="Sleep_regulator"/>
</dbReference>
<dbReference type="PANTHER" id="PTHR33562:SF2">
    <property type="entry name" value="PROTEIN QUIVER"/>
    <property type="match status" value="1"/>
</dbReference>
<feature type="non-terminal residue" evidence="10">
    <location>
        <position position="101"/>
    </location>
</feature>
<keyword evidence="6" id="KW-0472">Membrane</keyword>
<feature type="chain" id="PRO_5008587052" evidence="9">
    <location>
        <begin position="25"/>
        <end position="101"/>
    </location>
</feature>
<evidence type="ECO:0000256" key="1">
    <source>
        <dbReference type="ARBA" id="ARBA00004589"/>
    </source>
</evidence>
<dbReference type="Pfam" id="PF17064">
    <property type="entry name" value="QVR"/>
    <property type="match status" value="1"/>
</dbReference>
<evidence type="ECO:0000256" key="5">
    <source>
        <dbReference type="ARBA" id="ARBA00022989"/>
    </source>
</evidence>
<dbReference type="GO" id="GO:0098552">
    <property type="term" value="C:side of membrane"/>
    <property type="evidence" value="ECO:0007669"/>
    <property type="project" value="UniProtKB-KW"/>
</dbReference>
<dbReference type="GO" id="GO:0032222">
    <property type="term" value="P:regulation of synaptic transmission, cholinergic"/>
    <property type="evidence" value="ECO:0007669"/>
    <property type="project" value="InterPro"/>
</dbReference>
<accession>A0A1B6L2V6</accession>
<evidence type="ECO:0000256" key="4">
    <source>
        <dbReference type="ARBA" id="ARBA00022729"/>
    </source>
</evidence>
<evidence type="ECO:0000256" key="6">
    <source>
        <dbReference type="ARBA" id="ARBA00023136"/>
    </source>
</evidence>
<evidence type="ECO:0000313" key="10">
    <source>
        <dbReference type="EMBL" id="JAT18037.1"/>
    </source>
</evidence>